<dbReference type="Pfam" id="PF00232">
    <property type="entry name" value="Glyco_hydro_1"/>
    <property type="match status" value="1"/>
</dbReference>
<proteinExistence type="inferred from homology"/>
<dbReference type="InterPro" id="IPR001360">
    <property type="entry name" value="Glyco_hydro_1"/>
</dbReference>
<dbReference type="InterPro" id="IPR002557">
    <property type="entry name" value="Chitin-bd_dom"/>
</dbReference>
<keyword evidence="2" id="KW-0378">Hydrolase</keyword>
<dbReference type="Pfam" id="PF01607">
    <property type="entry name" value="CBM_14"/>
    <property type="match status" value="1"/>
</dbReference>
<organism evidence="8">
    <name type="scientific">Thrips palmi</name>
    <name type="common">Melon thrips</name>
    <dbReference type="NCBI Taxonomy" id="161013"/>
    <lineage>
        <taxon>Eukaryota</taxon>
        <taxon>Metazoa</taxon>
        <taxon>Ecdysozoa</taxon>
        <taxon>Arthropoda</taxon>
        <taxon>Hexapoda</taxon>
        <taxon>Insecta</taxon>
        <taxon>Pterygota</taxon>
        <taxon>Neoptera</taxon>
        <taxon>Paraneoptera</taxon>
        <taxon>Thysanoptera</taxon>
        <taxon>Terebrantia</taxon>
        <taxon>Thripoidea</taxon>
        <taxon>Thripidae</taxon>
        <taxon>Thrips</taxon>
    </lineage>
</organism>
<evidence type="ECO:0000256" key="4">
    <source>
        <dbReference type="SAM" id="MobiDB-lite"/>
    </source>
</evidence>
<dbReference type="GO" id="GO:0005576">
    <property type="term" value="C:extracellular region"/>
    <property type="evidence" value="ECO:0007669"/>
    <property type="project" value="InterPro"/>
</dbReference>
<evidence type="ECO:0000259" key="6">
    <source>
        <dbReference type="PROSITE" id="PS50940"/>
    </source>
</evidence>
<feature type="domain" description="Chitin-binding type-2" evidence="6">
    <location>
        <begin position="109"/>
        <end position="165"/>
    </location>
</feature>
<evidence type="ECO:0000256" key="3">
    <source>
        <dbReference type="ARBA" id="ARBA00023295"/>
    </source>
</evidence>
<keyword evidence="7" id="KW-1185">Reference proteome</keyword>
<dbReference type="SUPFAM" id="SSF57625">
    <property type="entry name" value="Invertebrate chitin-binding proteins"/>
    <property type="match status" value="2"/>
</dbReference>
<reference evidence="8" key="1">
    <citation type="submission" date="2025-08" db="UniProtKB">
        <authorList>
            <consortium name="RefSeq"/>
        </authorList>
    </citation>
    <scope>IDENTIFICATION</scope>
    <source>
        <tissue evidence="8">Total insect</tissue>
    </source>
</reference>
<comment type="similarity">
    <text evidence="1">Belongs to the glycosyl hydrolase 1 family.</text>
</comment>
<evidence type="ECO:0000256" key="5">
    <source>
        <dbReference type="SAM" id="SignalP"/>
    </source>
</evidence>
<dbReference type="OrthoDB" id="6020543at2759"/>
<dbReference type="AlphaFoldDB" id="A0A6P8ZR05"/>
<dbReference type="GO" id="GO:0008422">
    <property type="term" value="F:beta-glucosidase activity"/>
    <property type="evidence" value="ECO:0007669"/>
    <property type="project" value="TreeGrafter"/>
</dbReference>
<dbReference type="Gene3D" id="2.170.140.10">
    <property type="entry name" value="Chitin binding domain"/>
    <property type="match status" value="1"/>
</dbReference>
<evidence type="ECO:0000313" key="7">
    <source>
        <dbReference type="Proteomes" id="UP000515158"/>
    </source>
</evidence>
<feature type="compositionally biased region" description="Basic residues" evidence="4">
    <location>
        <begin position="894"/>
        <end position="908"/>
    </location>
</feature>
<evidence type="ECO:0000313" key="8">
    <source>
        <dbReference type="RefSeq" id="XP_034246764.1"/>
    </source>
</evidence>
<dbReference type="InterPro" id="IPR017853">
    <property type="entry name" value="GH"/>
</dbReference>
<dbReference type="PANTHER" id="PTHR10353">
    <property type="entry name" value="GLYCOSYL HYDROLASE"/>
    <property type="match status" value="1"/>
</dbReference>
<dbReference type="SMART" id="SM00494">
    <property type="entry name" value="ChtBD2"/>
    <property type="match status" value="2"/>
</dbReference>
<keyword evidence="5" id="KW-0732">Signal</keyword>
<accession>A0A6P8ZR05</accession>
<feature type="compositionally biased region" description="Basic residues" evidence="4">
    <location>
        <begin position="849"/>
        <end position="862"/>
    </location>
</feature>
<sequence>MATTLVLLLAAAAVAVVGVAGTAPRTLKPKAHPLLGASLGAAADATQDCQSQLARCTDCTTLLTCTRLGAVYRPLTTTACSGTTPYCSNGACVAALPDNCSAEPAADTTFTCNGDGYFPSPSDCKKYYLCANNQAYAYDCTPYSNTVFSYEKALCVPKSQATCNTVTCNNNNVGTYQQWSSEHSVYFVCTDNNAAHAYVADCGANHAITADGDCALACLREGRLPDESSPDRYFECIQTATNTFTDPIPGTCPAGTTFDACSERCVSTGSSGSSDQPDDSGHDTYAPSDSVPESLYQLPADLKIGTATAAYQIEGAWNVSGKSPSIWDVFFHSRPGMDNGDVADDSYHKWQEDVQLLVDLGVDMYRFSLAWTRVLPGGSQANGANQDGVDYYNNLINTLISNNIEPVITIHHWDIPQIYQDEGGWMTAAIQDHFVDFADFAFKTFGDRVKTWILMNEPNIFCNNAYEGSNFAPGLGLTGTGGYGCVHNQILAHAKAYHLYNDTYRATQQGQVGSSLDLEYQAAASTNPEDVEAAERANTFSYAWFFDPVTVGDYPAVMREVVDRNSFGNGLTVSRLPTFTAEEKRILPGTVDFLGVNHYGTTTIAAGTATSAVTSASITNDTNVSSKGYSRTAPWGLRGALNWIKNRYNNLPILISENGHSGPADEGLNDPDRERYYSAGELKLGFPYVFTGVQKVSTKFGMRVRVDMVDHSLLEKNRVHFFAGGRFNNMTDDEIASLQKHGPHKQVLVYEGVLSGTCVYNLHKVEKFERELARIKREAVMPTPEPYVPFVRAEPNEAAAAAPAAPSAPPLPAAFDPQALASIISASVAAAMKKRELSPEPSPTTPPAKKPRKSPPKRKPAAKKVTETLSLDSDSDTENASEGAPIETAPTGSGKKRQQAAPKKKPSGKKVGYTVTLDCESDSDIASENASSKKTQAKKKPATCTKVVDSEHDTDGELDNWSV</sequence>
<keyword evidence="3" id="KW-0326">Glycosidase</keyword>
<dbReference type="SUPFAM" id="SSF51445">
    <property type="entry name" value="(Trans)glycosidases"/>
    <property type="match status" value="1"/>
</dbReference>
<feature type="signal peptide" evidence="5">
    <location>
        <begin position="1"/>
        <end position="21"/>
    </location>
</feature>
<evidence type="ECO:0000256" key="1">
    <source>
        <dbReference type="ARBA" id="ARBA00010838"/>
    </source>
</evidence>
<dbReference type="GeneID" id="117648371"/>
<name>A0A6P8ZR05_THRPL</name>
<gene>
    <name evidence="8" type="primary">LOC117648371</name>
</gene>
<feature type="chain" id="PRO_5028072495" evidence="5">
    <location>
        <begin position="22"/>
        <end position="963"/>
    </location>
</feature>
<dbReference type="GO" id="GO:0008061">
    <property type="term" value="F:chitin binding"/>
    <property type="evidence" value="ECO:0007669"/>
    <property type="project" value="InterPro"/>
</dbReference>
<dbReference type="Proteomes" id="UP000515158">
    <property type="component" value="Unplaced"/>
</dbReference>
<dbReference type="RefSeq" id="XP_034246764.1">
    <property type="nucleotide sequence ID" value="XM_034390873.1"/>
</dbReference>
<dbReference type="PANTHER" id="PTHR10353:SF36">
    <property type="entry name" value="LP05116P"/>
    <property type="match status" value="1"/>
</dbReference>
<dbReference type="InParanoid" id="A0A6P8ZR05"/>
<protein>
    <submittedName>
        <fullName evidence="8">Uncharacterized protein LOC117648371 isoform X1</fullName>
    </submittedName>
</protein>
<dbReference type="Gene3D" id="3.20.20.80">
    <property type="entry name" value="Glycosidases"/>
    <property type="match status" value="1"/>
</dbReference>
<feature type="region of interest" description="Disordered" evidence="4">
    <location>
        <begin position="834"/>
        <end position="963"/>
    </location>
</feature>
<dbReference type="GO" id="GO:0005975">
    <property type="term" value="P:carbohydrate metabolic process"/>
    <property type="evidence" value="ECO:0007669"/>
    <property type="project" value="InterPro"/>
</dbReference>
<dbReference type="KEGG" id="tpal:117648371"/>
<evidence type="ECO:0000256" key="2">
    <source>
        <dbReference type="ARBA" id="ARBA00022801"/>
    </source>
</evidence>
<feature type="region of interest" description="Disordered" evidence="4">
    <location>
        <begin position="269"/>
        <end position="291"/>
    </location>
</feature>
<dbReference type="PROSITE" id="PS50940">
    <property type="entry name" value="CHIT_BIND_II"/>
    <property type="match status" value="1"/>
</dbReference>
<dbReference type="InterPro" id="IPR036508">
    <property type="entry name" value="Chitin-bd_dom_sf"/>
</dbReference>